<organism evidence="2 3">
    <name type="scientific">Chitinophaga barathri</name>
    <dbReference type="NCBI Taxonomy" id="1647451"/>
    <lineage>
        <taxon>Bacteria</taxon>
        <taxon>Pseudomonadati</taxon>
        <taxon>Bacteroidota</taxon>
        <taxon>Chitinophagia</taxon>
        <taxon>Chitinophagales</taxon>
        <taxon>Chitinophagaceae</taxon>
        <taxon>Chitinophaga</taxon>
    </lineage>
</organism>
<sequence>MARPSQGDYGAFYETYVSKVKEDDIYDAFKRHSAEVLDFFENIPHQKLNYAYGTGKWTIRQVLQHLIDAERIFAYRALRFARKDYTPLSPFDENEYAVEARVDHREWIDMVEEFQLVRLSSEHLFKSLNEEELKRSGIASGVPVSVLSLGYILIGHAIHHMGIVKERYL</sequence>
<dbReference type="InterPro" id="IPR034660">
    <property type="entry name" value="DinB/YfiT-like"/>
</dbReference>
<dbReference type="Gene3D" id="1.20.120.450">
    <property type="entry name" value="dinb family like domain"/>
    <property type="match status" value="1"/>
</dbReference>
<dbReference type="SUPFAM" id="SSF109854">
    <property type="entry name" value="DinB/YfiT-like putative metalloenzymes"/>
    <property type="match status" value="1"/>
</dbReference>
<feature type="domain" description="DinB-like" evidence="1">
    <location>
        <begin position="28"/>
        <end position="163"/>
    </location>
</feature>
<keyword evidence="3" id="KW-1185">Reference proteome</keyword>
<dbReference type="RefSeq" id="WP_120516671.1">
    <property type="nucleotide sequence ID" value="NZ_QXZY01000007.1"/>
</dbReference>
<comment type="caution">
    <text evidence="2">The sequence shown here is derived from an EMBL/GenBank/DDBJ whole genome shotgun (WGS) entry which is preliminary data.</text>
</comment>
<name>A0A3N4MH20_9BACT</name>
<protein>
    <submittedName>
        <fullName evidence="2">DinB family protein</fullName>
    </submittedName>
</protein>
<dbReference type="Pfam" id="PF12867">
    <property type="entry name" value="DinB_2"/>
    <property type="match status" value="1"/>
</dbReference>
<dbReference type="InterPro" id="IPR024775">
    <property type="entry name" value="DinB-like"/>
</dbReference>
<evidence type="ECO:0000313" key="3">
    <source>
        <dbReference type="Proteomes" id="UP000279089"/>
    </source>
</evidence>
<accession>A0A3N4MH20</accession>
<dbReference type="EMBL" id="RMBX01000006">
    <property type="protein sequence ID" value="RPD41027.1"/>
    <property type="molecule type" value="Genomic_DNA"/>
</dbReference>
<dbReference type="OrthoDB" id="9793216at2"/>
<gene>
    <name evidence="2" type="ORF">EG028_13515</name>
</gene>
<evidence type="ECO:0000313" key="2">
    <source>
        <dbReference type="EMBL" id="RPD41027.1"/>
    </source>
</evidence>
<reference evidence="3" key="1">
    <citation type="submission" date="2018-11" db="EMBL/GenBank/DDBJ databases">
        <title>Chitinophaga lutea sp.nov., isolate from arsenic contaminated soil.</title>
        <authorList>
            <person name="Zong Y."/>
        </authorList>
    </citation>
    <scope>NUCLEOTIDE SEQUENCE [LARGE SCALE GENOMIC DNA]</scope>
    <source>
        <strain evidence="3">YLT18</strain>
    </source>
</reference>
<proteinExistence type="predicted"/>
<evidence type="ECO:0000259" key="1">
    <source>
        <dbReference type="Pfam" id="PF12867"/>
    </source>
</evidence>
<dbReference type="Proteomes" id="UP000279089">
    <property type="component" value="Unassembled WGS sequence"/>
</dbReference>
<dbReference type="AlphaFoldDB" id="A0A3N4MH20"/>